<dbReference type="InterPro" id="IPR000182">
    <property type="entry name" value="GNAT_dom"/>
</dbReference>
<dbReference type="EMBL" id="JADKPO010000005">
    <property type="protein sequence ID" value="MBF4767169.1"/>
    <property type="molecule type" value="Genomic_DNA"/>
</dbReference>
<dbReference type="SUPFAM" id="SSF52210">
    <property type="entry name" value="Succinyl-CoA synthetase domains"/>
    <property type="match status" value="2"/>
</dbReference>
<dbReference type="InterPro" id="IPR032875">
    <property type="entry name" value="Succ_CoA_lig_flav_dom"/>
</dbReference>
<dbReference type="Pfam" id="PF13380">
    <property type="entry name" value="CoA_binding_2"/>
    <property type="match status" value="1"/>
</dbReference>
<dbReference type="CDD" id="cd04301">
    <property type="entry name" value="NAT_SF"/>
    <property type="match status" value="1"/>
</dbReference>
<dbReference type="AlphaFoldDB" id="A0A930VGM1"/>
<feature type="domain" description="N-acetyltransferase" evidence="1">
    <location>
        <begin position="33"/>
        <end position="179"/>
    </location>
</feature>
<organism evidence="2 3">
    <name type="scientific">Nocardioides agariphilus</name>
    <dbReference type="NCBI Taxonomy" id="433664"/>
    <lineage>
        <taxon>Bacteria</taxon>
        <taxon>Bacillati</taxon>
        <taxon>Actinomycetota</taxon>
        <taxon>Actinomycetes</taxon>
        <taxon>Propionibacteriales</taxon>
        <taxon>Nocardioidaceae</taxon>
        <taxon>Nocardioides</taxon>
    </lineage>
</organism>
<dbReference type="Proteomes" id="UP000660668">
    <property type="component" value="Unassembled WGS sequence"/>
</dbReference>
<dbReference type="SMART" id="SM00881">
    <property type="entry name" value="CoA_binding"/>
    <property type="match status" value="1"/>
</dbReference>
<dbReference type="Gene3D" id="3.40.50.720">
    <property type="entry name" value="NAD(P)-binding Rossmann-like Domain"/>
    <property type="match status" value="1"/>
</dbReference>
<dbReference type="InterPro" id="IPR036291">
    <property type="entry name" value="NAD(P)-bd_dom_sf"/>
</dbReference>
<evidence type="ECO:0000313" key="2">
    <source>
        <dbReference type="EMBL" id="MBF4767169.1"/>
    </source>
</evidence>
<keyword evidence="3" id="KW-1185">Reference proteome</keyword>
<sequence>MSTSAPAPADDSPSRMLPLPGPADVVLADGRLGVIRRLTPDDGPALHTLHDEASEEALRMRFFNVSRPAAHSYVNHVLADPETLALVAETEGRLVGLATAEPVSEDAVEIALLVSDAHHGQGLGTLLLEHLFALVRDRGLHRVEAEVLVENHPMLEVLQNAGYELTQHPDRGVMSVNLRVTTTPEVQDAADRREFQAESKSLAPLLGPRSVAVAGVRSDGSGVGAAILRSITANGYAGQVAVVHPRLTQVSGVDAYPTFGDLPDPVDLAVIAVPAEASASALEDAASAGVRAAVVISSGFGELGQRGRALQRELSVLARTHGIRLVGPNCLGVLANDPDVRLNATFNAQQPPPPGGLAIASQSGGVGIVLLDRARELGLGVRSFVSLGNTADVSSNDLLAAWYDDPGVTAAALYLESFGNARKFARFARRFSERKPVLAAVGGRSASGRRGGASHTAAAASSDVAVRALFAQAGVIACVDADDLAEAALMLTQQPLPAGPRLGVLSNAGGMGILVSDAAEGFDLVVPELSGAVCDRLAGLVHGTSATTNPIDAGAAVTPDQMGEILGAVLSSGEVDVLVAVVVATGVTDSDAIVERLAEVRSRYPAIPVVLVALGGLDVGHPAGLTTYGSTGAAVRAIGRAVSYAAWREVPAAAPPESDHSQALAARQWSRSMLRAAPPEGRWLPVSEATRLLEGYGLRVVGRVVTGAEAAAQEAARIGFPVAVKVAGAGGEHKTERRLVRTGLGSTSAVVLAVRSFEDQMEGPGRPDVLVQPMRVGVEVAMGVVRDPSMGPLLMVAAGGVATDVWDDRVFLLPPVSLADARRALRGLRLWPLLQGFRGAPVADVAHLEQLVVDLGRLAVDVPEIAELDLNPVIVGPDGCSLVDVRLRLAATDEPGPGTPRQLRRIE</sequence>
<comment type="caution">
    <text evidence="2">The sequence shown here is derived from an EMBL/GenBank/DDBJ whole genome shotgun (WGS) entry which is preliminary data.</text>
</comment>
<evidence type="ECO:0000259" key="1">
    <source>
        <dbReference type="PROSITE" id="PS51186"/>
    </source>
</evidence>
<dbReference type="InterPro" id="IPR016102">
    <property type="entry name" value="Succinyl-CoA_synth-like"/>
</dbReference>
<dbReference type="PANTHER" id="PTHR42793:SF1">
    <property type="entry name" value="PEPTIDYL-LYSINE N-ACETYLTRANSFERASE PATZ"/>
    <property type="match status" value="1"/>
</dbReference>
<dbReference type="SUPFAM" id="SSF56059">
    <property type="entry name" value="Glutathione synthetase ATP-binding domain-like"/>
    <property type="match status" value="1"/>
</dbReference>
<dbReference type="SUPFAM" id="SSF51735">
    <property type="entry name" value="NAD(P)-binding Rossmann-fold domains"/>
    <property type="match status" value="1"/>
</dbReference>
<name>A0A930VGM1_9ACTN</name>
<accession>A0A930VGM1</accession>
<dbReference type="GO" id="GO:0016747">
    <property type="term" value="F:acyltransferase activity, transferring groups other than amino-acyl groups"/>
    <property type="evidence" value="ECO:0007669"/>
    <property type="project" value="InterPro"/>
</dbReference>
<reference evidence="2" key="1">
    <citation type="submission" date="2020-11" db="EMBL/GenBank/DDBJ databases">
        <title>Nocardioides cynanchi sp. nov., isolated from soil of rhizosphere of Cynanchum wilfordii.</title>
        <authorList>
            <person name="Lee J.-S."/>
            <person name="Suh M.K."/>
            <person name="Kim J.-S."/>
        </authorList>
    </citation>
    <scope>NUCLEOTIDE SEQUENCE</scope>
    <source>
        <strain evidence="2">KCTC 19276</strain>
    </source>
</reference>
<dbReference type="GO" id="GO:0005524">
    <property type="term" value="F:ATP binding"/>
    <property type="evidence" value="ECO:0007669"/>
    <property type="project" value="InterPro"/>
</dbReference>
<gene>
    <name evidence="2" type="ORF">ISU10_05255</name>
</gene>
<dbReference type="RefSeq" id="WP_194695323.1">
    <property type="nucleotide sequence ID" value="NZ_JADKPO010000005.1"/>
</dbReference>
<dbReference type="Gene3D" id="3.30.1490.20">
    <property type="entry name" value="ATP-grasp fold, A domain"/>
    <property type="match status" value="1"/>
</dbReference>
<dbReference type="Gene3D" id="3.30.470.20">
    <property type="entry name" value="ATP-grasp fold, B domain"/>
    <property type="match status" value="1"/>
</dbReference>
<dbReference type="PROSITE" id="PS51186">
    <property type="entry name" value="GNAT"/>
    <property type="match status" value="1"/>
</dbReference>
<proteinExistence type="predicted"/>
<dbReference type="Gene3D" id="3.40.630.30">
    <property type="match status" value="1"/>
</dbReference>
<dbReference type="InterPro" id="IPR013815">
    <property type="entry name" value="ATP_grasp_subdomain_1"/>
</dbReference>
<dbReference type="Pfam" id="PF00583">
    <property type="entry name" value="Acetyltransf_1"/>
    <property type="match status" value="1"/>
</dbReference>
<protein>
    <submittedName>
        <fullName evidence="2">GNAT family N-acetyltransferase</fullName>
    </submittedName>
</protein>
<dbReference type="InterPro" id="IPR003781">
    <property type="entry name" value="CoA-bd"/>
</dbReference>
<dbReference type="PANTHER" id="PTHR42793">
    <property type="entry name" value="COA BINDING DOMAIN CONTAINING PROTEIN"/>
    <property type="match status" value="1"/>
</dbReference>
<dbReference type="Pfam" id="PF13607">
    <property type="entry name" value="Succ_CoA_lig"/>
    <property type="match status" value="1"/>
</dbReference>
<dbReference type="InterPro" id="IPR016181">
    <property type="entry name" value="Acyl_CoA_acyltransferase"/>
</dbReference>
<evidence type="ECO:0000313" key="3">
    <source>
        <dbReference type="Proteomes" id="UP000660668"/>
    </source>
</evidence>
<dbReference type="Gene3D" id="3.40.50.261">
    <property type="entry name" value="Succinyl-CoA synthetase domains"/>
    <property type="match status" value="2"/>
</dbReference>
<dbReference type="SUPFAM" id="SSF55729">
    <property type="entry name" value="Acyl-CoA N-acyltransferases (Nat)"/>
    <property type="match status" value="1"/>
</dbReference>
<dbReference type="Pfam" id="PF13549">
    <property type="entry name" value="ATP-grasp_5"/>
    <property type="match status" value="1"/>
</dbReference>